<dbReference type="RefSeq" id="WP_076781831.1">
    <property type="nucleotide sequence ID" value="NZ_FTPU01000003.1"/>
</dbReference>
<dbReference type="STRING" id="1121284.SAMN05660493_00404"/>
<dbReference type="OrthoDB" id="1270857at2"/>
<dbReference type="Proteomes" id="UP000187261">
    <property type="component" value="Unassembled WGS sequence"/>
</dbReference>
<name>A0A1U7PS42_9FLAO</name>
<dbReference type="EMBL" id="FTPU01000003">
    <property type="protein sequence ID" value="SIT95749.1"/>
    <property type="molecule type" value="Genomic_DNA"/>
</dbReference>
<sequence>MKKILWGLALSVMVLQGCKKDEDDTASTTVAAENTTQQNEWDDTAIAKFLDEHYFDAKGNVVAFSDSDDTDNNEKKLSSYDLQKLPSGVIIIKRADSLQPNPGKTIASDDAIKIMQNTTSYIALKSTETGVVSLTSDVTFSNTILGTGVPVYDPSYYYAKQSMIDKLNTTNSTSYDRTYYEIEGLREGLSYFKSFDLDDSADYNMQGVIIVPSRAAFARDAHYAYGSYSWKDRTFVFDFQIYNTVPRSVAGN</sequence>
<evidence type="ECO:0000313" key="2">
    <source>
        <dbReference type="Proteomes" id="UP000187261"/>
    </source>
</evidence>
<dbReference type="PROSITE" id="PS51257">
    <property type="entry name" value="PROKAR_LIPOPROTEIN"/>
    <property type="match status" value="1"/>
</dbReference>
<evidence type="ECO:0000313" key="1">
    <source>
        <dbReference type="EMBL" id="SIT95749.1"/>
    </source>
</evidence>
<organism evidence="1 2">
    <name type="scientific">Epilithonimonas bovis DSM 19482</name>
    <dbReference type="NCBI Taxonomy" id="1121284"/>
    <lineage>
        <taxon>Bacteria</taxon>
        <taxon>Pseudomonadati</taxon>
        <taxon>Bacteroidota</taxon>
        <taxon>Flavobacteriia</taxon>
        <taxon>Flavobacteriales</taxon>
        <taxon>Weeksellaceae</taxon>
        <taxon>Chryseobacterium group</taxon>
        <taxon>Epilithonimonas</taxon>
    </lineage>
</organism>
<dbReference type="AlphaFoldDB" id="A0A1U7PS42"/>
<gene>
    <name evidence="1" type="ORF">SAMN05660493_00404</name>
</gene>
<accession>A0A1U7PS42</accession>
<proteinExistence type="predicted"/>
<protein>
    <submittedName>
        <fullName evidence="1">Uncharacterized protein</fullName>
    </submittedName>
</protein>
<keyword evidence="2" id="KW-1185">Reference proteome</keyword>
<reference evidence="2" key="1">
    <citation type="submission" date="2016-10" db="EMBL/GenBank/DDBJ databases">
        <authorList>
            <person name="Varghese N."/>
            <person name="Submissions S."/>
        </authorList>
    </citation>
    <scope>NUCLEOTIDE SEQUENCE [LARGE SCALE GENOMIC DNA]</scope>
    <source>
        <strain evidence="2">DSM 19482</strain>
    </source>
</reference>